<organism evidence="2 3">
    <name type="scientific">Psychromonas aquatilis</name>
    <dbReference type="NCBI Taxonomy" id="2005072"/>
    <lineage>
        <taxon>Bacteria</taxon>
        <taxon>Pseudomonadati</taxon>
        <taxon>Pseudomonadota</taxon>
        <taxon>Gammaproteobacteria</taxon>
        <taxon>Alteromonadales</taxon>
        <taxon>Psychromonadaceae</taxon>
        <taxon>Psychromonas</taxon>
    </lineage>
</organism>
<accession>A0ABU9GMJ7</accession>
<evidence type="ECO:0000313" key="2">
    <source>
        <dbReference type="EMBL" id="MEL0628500.1"/>
    </source>
</evidence>
<dbReference type="EMBL" id="JBAKAZ010000006">
    <property type="protein sequence ID" value="MEL0628500.1"/>
    <property type="molecule type" value="Genomic_DNA"/>
</dbReference>
<protein>
    <submittedName>
        <fullName evidence="2">Uncharacterized protein</fullName>
    </submittedName>
</protein>
<dbReference type="Proteomes" id="UP001369082">
    <property type="component" value="Unassembled WGS sequence"/>
</dbReference>
<name>A0ABU9GMJ7_9GAMM</name>
<evidence type="ECO:0000256" key="1">
    <source>
        <dbReference type="SAM" id="SignalP"/>
    </source>
</evidence>
<comment type="caution">
    <text evidence="2">The sequence shown here is derived from an EMBL/GenBank/DDBJ whole genome shotgun (WGS) entry which is preliminary data.</text>
</comment>
<gene>
    <name evidence="2" type="ORF">V6256_02675</name>
</gene>
<feature type="chain" id="PRO_5047378145" evidence="1">
    <location>
        <begin position="17"/>
        <end position="165"/>
    </location>
</feature>
<evidence type="ECO:0000313" key="3">
    <source>
        <dbReference type="Proteomes" id="UP001369082"/>
    </source>
</evidence>
<reference evidence="2 3" key="1">
    <citation type="submission" date="2024-02" db="EMBL/GenBank/DDBJ databases">
        <title>Bacteria isolated from the canopy kelp, Nereocystis luetkeana.</title>
        <authorList>
            <person name="Pfister C.A."/>
            <person name="Younker I.T."/>
            <person name="Light S.H."/>
        </authorList>
    </citation>
    <scope>NUCLEOTIDE SEQUENCE [LARGE SCALE GENOMIC DNA]</scope>
    <source>
        <strain evidence="2 3">TI.1.05</strain>
    </source>
</reference>
<feature type="signal peptide" evidence="1">
    <location>
        <begin position="1"/>
        <end position="16"/>
    </location>
</feature>
<sequence length="165" mass="18857">MTILSFCLFSPVPTFANPFDLVSMNTGSFIYHAFPQDDDATQYFDNHYFSIERKLSAESDLSLVAGTFLNSQDNRCIILGARKDWHRFNDKLVFKGVYAYVGEFFFEPFENCGDDGFYKTVKDEIGIGFAPYLYHAVQYNFTDYFGVEGGLILPGLVVMSVQWSF</sequence>
<keyword evidence="1" id="KW-0732">Signal</keyword>
<proteinExistence type="predicted"/>
<dbReference type="RefSeq" id="WP_341596486.1">
    <property type="nucleotide sequence ID" value="NZ_JBAKAZ010000006.1"/>
</dbReference>
<keyword evidence="3" id="KW-1185">Reference proteome</keyword>